<feature type="non-terminal residue" evidence="2">
    <location>
        <position position="52"/>
    </location>
</feature>
<sequence>MCTPNNILLLVRSSQYCFPARYKGFHVISENKLFKVIWAIASPFLTQKLKTR</sequence>
<accession>A0A4Y2VI54</accession>
<protein>
    <recommendedName>
        <fullName evidence="1">CRAL-TRIO domain-containing protein</fullName>
    </recommendedName>
</protein>
<organism evidence="2 3">
    <name type="scientific">Araneus ventricosus</name>
    <name type="common">Orbweaver spider</name>
    <name type="synonym">Epeira ventricosa</name>
    <dbReference type="NCBI Taxonomy" id="182803"/>
    <lineage>
        <taxon>Eukaryota</taxon>
        <taxon>Metazoa</taxon>
        <taxon>Ecdysozoa</taxon>
        <taxon>Arthropoda</taxon>
        <taxon>Chelicerata</taxon>
        <taxon>Arachnida</taxon>
        <taxon>Araneae</taxon>
        <taxon>Araneomorphae</taxon>
        <taxon>Entelegynae</taxon>
        <taxon>Araneoidea</taxon>
        <taxon>Araneidae</taxon>
        <taxon>Araneus</taxon>
    </lineage>
</organism>
<dbReference type="SUPFAM" id="SSF52087">
    <property type="entry name" value="CRAL/TRIO domain"/>
    <property type="match status" value="1"/>
</dbReference>
<gene>
    <name evidence="2" type="ORF">AVEN_140810_1</name>
</gene>
<keyword evidence="3" id="KW-1185">Reference proteome</keyword>
<dbReference type="Gene3D" id="3.40.525.10">
    <property type="entry name" value="CRAL-TRIO lipid binding domain"/>
    <property type="match status" value="1"/>
</dbReference>
<dbReference type="InterPro" id="IPR001251">
    <property type="entry name" value="CRAL-TRIO_dom"/>
</dbReference>
<dbReference type="OrthoDB" id="524886at2759"/>
<dbReference type="InterPro" id="IPR036865">
    <property type="entry name" value="CRAL-TRIO_dom_sf"/>
</dbReference>
<reference evidence="2 3" key="1">
    <citation type="journal article" date="2019" name="Sci. Rep.">
        <title>Orb-weaving spider Araneus ventricosus genome elucidates the spidroin gene catalogue.</title>
        <authorList>
            <person name="Kono N."/>
            <person name="Nakamura H."/>
            <person name="Ohtoshi R."/>
            <person name="Moran D.A.P."/>
            <person name="Shinohara A."/>
            <person name="Yoshida Y."/>
            <person name="Fujiwara M."/>
            <person name="Mori M."/>
            <person name="Tomita M."/>
            <person name="Arakawa K."/>
        </authorList>
    </citation>
    <scope>NUCLEOTIDE SEQUENCE [LARGE SCALE GENOMIC DNA]</scope>
</reference>
<comment type="caution">
    <text evidence="2">The sequence shown here is derived from an EMBL/GenBank/DDBJ whole genome shotgun (WGS) entry which is preliminary data.</text>
</comment>
<dbReference type="Pfam" id="PF00650">
    <property type="entry name" value="CRAL_TRIO"/>
    <property type="match status" value="1"/>
</dbReference>
<feature type="domain" description="CRAL-TRIO" evidence="1">
    <location>
        <begin position="12"/>
        <end position="52"/>
    </location>
</feature>
<evidence type="ECO:0000259" key="1">
    <source>
        <dbReference type="Pfam" id="PF00650"/>
    </source>
</evidence>
<name>A0A4Y2VI54_ARAVE</name>
<dbReference type="EMBL" id="BGPR01047984">
    <property type="protein sequence ID" value="GBO24993.1"/>
    <property type="molecule type" value="Genomic_DNA"/>
</dbReference>
<evidence type="ECO:0000313" key="3">
    <source>
        <dbReference type="Proteomes" id="UP000499080"/>
    </source>
</evidence>
<dbReference type="Proteomes" id="UP000499080">
    <property type="component" value="Unassembled WGS sequence"/>
</dbReference>
<evidence type="ECO:0000313" key="2">
    <source>
        <dbReference type="EMBL" id="GBO24993.1"/>
    </source>
</evidence>
<dbReference type="AlphaFoldDB" id="A0A4Y2VI54"/>
<proteinExistence type="predicted"/>